<sequence>MFCQLVPFYREDRHEDQGYTLFIDRKSGRIYKAYHRKVNQLVYWIATVLTLALLLLF</sequence>
<keyword evidence="1" id="KW-0812">Transmembrane</keyword>
<reference evidence="2 3" key="1">
    <citation type="submission" date="2019-09" db="EMBL/GenBank/DDBJ databases">
        <title>Complete genome sequence of Sporolactobacillus terrae 70-3.</title>
        <authorList>
            <person name="Tanaka N."/>
            <person name="Shiwa Y."/>
            <person name="Fujita N."/>
            <person name="Tanasupawat S."/>
        </authorList>
    </citation>
    <scope>NUCLEOTIDE SEQUENCE [LARGE SCALE GENOMIC DNA]</scope>
    <source>
        <strain evidence="2 3">70-3</strain>
    </source>
</reference>
<proteinExistence type="predicted"/>
<organism evidence="2 3">
    <name type="scientific">Sporolactobacillus terrae</name>
    <dbReference type="NCBI Taxonomy" id="269673"/>
    <lineage>
        <taxon>Bacteria</taxon>
        <taxon>Bacillati</taxon>
        <taxon>Bacillota</taxon>
        <taxon>Bacilli</taxon>
        <taxon>Bacillales</taxon>
        <taxon>Sporolactobacillaceae</taxon>
        <taxon>Sporolactobacillus</taxon>
    </lineage>
</organism>
<keyword evidence="1" id="KW-1133">Transmembrane helix</keyword>
<evidence type="ECO:0000313" key="3">
    <source>
        <dbReference type="Proteomes" id="UP000326951"/>
    </source>
</evidence>
<dbReference type="Proteomes" id="UP000326951">
    <property type="component" value="Chromosome"/>
</dbReference>
<name>A0A5K7X628_9BACL</name>
<evidence type="ECO:0000313" key="2">
    <source>
        <dbReference type="EMBL" id="BBO00024.1"/>
    </source>
</evidence>
<gene>
    <name evidence="2" type="ORF">St703_27280</name>
</gene>
<dbReference type="AlphaFoldDB" id="A0A5K7X628"/>
<dbReference type="EMBL" id="AP021853">
    <property type="protein sequence ID" value="BBO00024.1"/>
    <property type="molecule type" value="Genomic_DNA"/>
</dbReference>
<protein>
    <submittedName>
        <fullName evidence="2">Uncharacterized protein</fullName>
    </submittedName>
</protein>
<keyword evidence="1" id="KW-0472">Membrane</keyword>
<feature type="transmembrane region" description="Helical" evidence="1">
    <location>
        <begin position="38"/>
        <end position="56"/>
    </location>
</feature>
<accession>A0A5K7X628</accession>
<dbReference type="RefSeq" id="WP_172969020.1">
    <property type="nucleotide sequence ID" value="NZ_AP021853.1"/>
</dbReference>
<evidence type="ECO:0000256" key="1">
    <source>
        <dbReference type="SAM" id="Phobius"/>
    </source>
</evidence>